<keyword evidence="2" id="KW-0596">Phosphopantetheine</keyword>
<feature type="domain" description="Carrier" evidence="10">
    <location>
        <begin position="830"/>
        <end position="905"/>
    </location>
</feature>
<dbReference type="Pfam" id="PF00550">
    <property type="entry name" value="PP-binding"/>
    <property type="match status" value="4"/>
</dbReference>
<dbReference type="PROSITE" id="PS00606">
    <property type="entry name" value="KS3_1"/>
    <property type="match status" value="3"/>
</dbReference>
<dbReference type="PROSITE" id="PS52004">
    <property type="entry name" value="KS3_2"/>
    <property type="match status" value="4"/>
</dbReference>
<feature type="domain" description="Carrier" evidence="10">
    <location>
        <begin position="3825"/>
        <end position="3900"/>
    </location>
</feature>
<dbReference type="PANTHER" id="PTHR43775:SF51">
    <property type="entry name" value="INACTIVE PHENOLPHTHIOCEROL SYNTHESIS POLYKETIDE SYNTHASE TYPE I PKS1-RELATED"/>
    <property type="match status" value="1"/>
</dbReference>
<accession>A0A7W7DNN5</accession>
<comment type="pathway">
    <text evidence="1">Antibiotic biosynthesis.</text>
</comment>
<feature type="domain" description="Ketosynthase family 3 (KS3)" evidence="11">
    <location>
        <begin position="922"/>
        <end position="1336"/>
    </location>
</feature>
<name>A0A7W7DNN5_9ACTN</name>
<dbReference type="InterPro" id="IPR016036">
    <property type="entry name" value="Malonyl_transacylase_ACP-bd"/>
</dbReference>
<dbReference type="CDD" id="cd05195">
    <property type="entry name" value="enoyl_red"/>
    <property type="match status" value="1"/>
</dbReference>
<dbReference type="SUPFAM" id="SSF51735">
    <property type="entry name" value="NAD(P)-binding Rossmann-fold domains"/>
    <property type="match status" value="7"/>
</dbReference>
<dbReference type="NCBIfam" id="NF045894">
    <property type="entry name" value="PKS_plus_SDR"/>
    <property type="match status" value="1"/>
</dbReference>
<dbReference type="InterPro" id="IPR002364">
    <property type="entry name" value="Quin_OxRdtase/zeta-crystal_CS"/>
</dbReference>
<dbReference type="FunFam" id="3.40.47.10:FF:000019">
    <property type="entry name" value="Polyketide synthase type I"/>
    <property type="match status" value="3"/>
</dbReference>
<dbReference type="InterPro" id="IPR009081">
    <property type="entry name" value="PP-bd_ACP"/>
</dbReference>
<dbReference type="Pfam" id="PF14765">
    <property type="entry name" value="PS-DH"/>
    <property type="match status" value="1"/>
</dbReference>
<dbReference type="InterPro" id="IPR018201">
    <property type="entry name" value="Ketoacyl_synth_AS"/>
</dbReference>
<feature type="domain" description="Ketosynthase family 3 (KS3)" evidence="11">
    <location>
        <begin position="1"/>
        <end position="341"/>
    </location>
</feature>
<feature type="compositionally biased region" description="Low complexity" evidence="9">
    <location>
        <begin position="797"/>
        <end position="807"/>
    </location>
</feature>
<dbReference type="InterPro" id="IPR013968">
    <property type="entry name" value="PKS_KR"/>
</dbReference>
<dbReference type="Pfam" id="PF18369">
    <property type="entry name" value="PKS_DE"/>
    <property type="match status" value="1"/>
</dbReference>
<dbReference type="PROSITE" id="PS00012">
    <property type="entry name" value="PHOSPHOPANTETHEINE"/>
    <property type="match status" value="2"/>
</dbReference>
<dbReference type="InterPro" id="IPR020841">
    <property type="entry name" value="PKS_Beta-ketoAc_synthase_dom"/>
</dbReference>
<dbReference type="FunFam" id="3.90.180.10:FF:000032">
    <property type="entry name" value="Probable polyketide synthase pks1"/>
    <property type="match status" value="1"/>
</dbReference>
<dbReference type="GO" id="GO:0004312">
    <property type="term" value="F:fatty acid synthase activity"/>
    <property type="evidence" value="ECO:0007669"/>
    <property type="project" value="TreeGrafter"/>
</dbReference>
<dbReference type="Gene3D" id="3.40.366.10">
    <property type="entry name" value="Malonyl-Coenzyme A Acyl Carrier Protein, domain 2"/>
    <property type="match status" value="4"/>
</dbReference>
<feature type="region of interest" description="Disordered" evidence="9">
    <location>
        <begin position="795"/>
        <end position="831"/>
    </location>
</feature>
<feature type="compositionally biased region" description="Polar residues" evidence="9">
    <location>
        <begin position="1997"/>
        <end position="2007"/>
    </location>
</feature>
<keyword evidence="3" id="KW-0597">Phosphoprotein</keyword>
<dbReference type="Pfam" id="PF13602">
    <property type="entry name" value="ADH_zinc_N_2"/>
    <property type="match status" value="1"/>
</dbReference>
<dbReference type="Gene3D" id="3.90.180.10">
    <property type="entry name" value="Medium-chain alcohol dehydrogenases, catalytic domain"/>
    <property type="match status" value="1"/>
</dbReference>
<dbReference type="InterPro" id="IPR014030">
    <property type="entry name" value="Ketoacyl_synth_N"/>
</dbReference>
<dbReference type="Pfam" id="PF21089">
    <property type="entry name" value="PKS_DH_N"/>
    <property type="match status" value="1"/>
</dbReference>
<evidence type="ECO:0000256" key="5">
    <source>
        <dbReference type="ARBA" id="ARBA00023194"/>
    </source>
</evidence>
<dbReference type="PROSITE" id="PS01162">
    <property type="entry name" value="QOR_ZETA_CRYSTAL"/>
    <property type="match status" value="1"/>
</dbReference>
<feature type="region of interest" description="Disordered" evidence="9">
    <location>
        <begin position="1992"/>
        <end position="2018"/>
    </location>
</feature>
<dbReference type="InterPro" id="IPR050091">
    <property type="entry name" value="PKS_NRPS_Biosynth_Enz"/>
</dbReference>
<dbReference type="InterPro" id="IPR020806">
    <property type="entry name" value="PKS_PP-bd"/>
</dbReference>
<dbReference type="InterPro" id="IPR042104">
    <property type="entry name" value="PKS_dehydratase_sf"/>
</dbReference>
<feature type="domain" description="PKS/mFAS DH" evidence="12">
    <location>
        <begin position="4805"/>
        <end position="5082"/>
    </location>
</feature>
<dbReference type="Gene3D" id="3.30.70.3290">
    <property type="match status" value="4"/>
</dbReference>
<dbReference type="SUPFAM" id="SSF47336">
    <property type="entry name" value="ACP-like"/>
    <property type="match status" value="4"/>
</dbReference>
<evidence type="ECO:0000256" key="1">
    <source>
        <dbReference type="ARBA" id="ARBA00004792"/>
    </source>
</evidence>
<dbReference type="InterPro" id="IPR020843">
    <property type="entry name" value="ER"/>
</dbReference>
<dbReference type="Pfam" id="PF00698">
    <property type="entry name" value="Acyl_transf_1"/>
    <property type="match status" value="4"/>
</dbReference>
<dbReference type="Gene3D" id="3.40.50.720">
    <property type="entry name" value="NAD(P)-binding Rossmann-like Domain"/>
    <property type="match status" value="3"/>
</dbReference>
<evidence type="ECO:0000259" key="12">
    <source>
        <dbReference type="PROSITE" id="PS52019"/>
    </source>
</evidence>
<dbReference type="InterPro" id="IPR016035">
    <property type="entry name" value="Acyl_Trfase/lysoPLipase"/>
</dbReference>
<dbReference type="CDD" id="cd00833">
    <property type="entry name" value="PKS"/>
    <property type="match status" value="4"/>
</dbReference>
<dbReference type="Pfam" id="PF08240">
    <property type="entry name" value="ADH_N"/>
    <property type="match status" value="1"/>
</dbReference>
<evidence type="ECO:0000256" key="3">
    <source>
        <dbReference type="ARBA" id="ARBA00022553"/>
    </source>
</evidence>
<dbReference type="SUPFAM" id="SSF55048">
    <property type="entry name" value="Probable ACP-binding domain of malonyl-CoA ACP transacylase"/>
    <property type="match status" value="4"/>
</dbReference>
<dbReference type="GO" id="GO:0004315">
    <property type="term" value="F:3-oxoacyl-[acyl-carrier-protein] synthase activity"/>
    <property type="evidence" value="ECO:0007669"/>
    <property type="project" value="InterPro"/>
</dbReference>
<comment type="caution">
    <text evidence="13">The sequence shown here is derived from an EMBL/GenBank/DDBJ whole genome shotgun (WGS) entry which is preliminary data.</text>
</comment>
<dbReference type="SUPFAM" id="SSF50129">
    <property type="entry name" value="GroES-like"/>
    <property type="match status" value="1"/>
</dbReference>
<dbReference type="InterPro" id="IPR011032">
    <property type="entry name" value="GroES-like_sf"/>
</dbReference>
<evidence type="ECO:0000313" key="14">
    <source>
        <dbReference type="Proteomes" id="UP000565089"/>
    </source>
</evidence>
<organism evidence="13 14">
    <name type="scientific">Streptomyces luteogriseus</name>
    <dbReference type="NCBI Taxonomy" id="68233"/>
    <lineage>
        <taxon>Bacteria</taxon>
        <taxon>Bacillati</taxon>
        <taxon>Actinomycetota</taxon>
        <taxon>Actinomycetes</taxon>
        <taxon>Kitasatosporales</taxon>
        <taxon>Streptomycetaceae</taxon>
        <taxon>Streptomyces</taxon>
    </lineage>
</organism>
<keyword evidence="14" id="KW-1185">Reference proteome</keyword>
<evidence type="ECO:0000259" key="10">
    <source>
        <dbReference type="PROSITE" id="PS50075"/>
    </source>
</evidence>
<dbReference type="CDD" id="cd08952">
    <property type="entry name" value="KR_1_SDR_x"/>
    <property type="match status" value="2"/>
</dbReference>
<dbReference type="Pfam" id="PF02801">
    <property type="entry name" value="Ketoacyl-synt_C"/>
    <property type="match status" value="4"/>
</dbReference>
<dbReference type="Pfam" id="PF00109">
    <property type="entry name" value="ketoacyl-synt"/>
    <property type="match status" value="4"/>
</dbReference>
<dbReference type="Proteomes" id="UP000565089">
    <property type="component" value="Unassembled WGS sequence"/>
</dbReference>
<dbReference type="PANTHER" id="PTHR43775">
    <property type="entry name" value="FATTY ACID SYNTHASE"/>
    <property type="match status" value="1"/>
</dbReference>
<dbReference type="GO" id="GO:0031177">
    <property type="term" value="F:phosphopantetheine binding"/>
    <property type="evidence" value="ECO:0007669"/>
    <property type="project" value="InterPro"/>
</dbReference>
<evidence type="ECO:0000256" key="6">
    <source>
        <dbReference type="ARBA" id="ARBA00023268"/>
    </source>
</evidence>
<keyword evidence="4 13" id="KW-0808">Transferase</keyword>
<dbReference type="SUPFAM" id="SSF53901">
    <property type="entry name" value="Thiolase-like"/>
    <property type="match status" value="4"/>
</dbReference>
<dbReference type="InterPro" id="IPR014031">
    <property type="entry name" value="Ketoacyl_synth_C"/>
</dbReference>
<feature type="region of interest" description="C-terminal hotdog fold" evidence="8">
    <location>
        <begin position="4945"/>
        <end position="5082"/>
    </location>
</feature>
<dbReference type="InterPro" id="IPR020807">
    <property type="entry name" value="PKS_DH"/>
</dbReference>
<feature type="active site" description="Proton acceptor; for dehydratase activity" evidence="8">
    <location>
        <position position="4837"/>
    </location>
</feature>
<keyword evidence="5" id="KW-0045">Antibiotic biosynthesis</keyword>
<dbReference type="InterPro" id="IPR049552">
    <property type="entry name" value="PKS_DH_N"/>
</dbReference>
<dbReference type="Gene3D" id="3.10.129.110">
    <property type="entry name" value="Polyketide synthase dehydratase"/>
    <property type="match status" value="1"/>
</dbReference>
<evidence type="ECO:0000256" key="8">
    <source>
        <dbReference type="PROSITE-ProRule" id="PRU01363"/>
    </source>
</evidence>
<dbReference type="Gene3D" id="1.10.1200.10">
    <property type="entry name" value="ACP-like"/>
    <property type="match status" value="4"/>
</dbReference>
<dbReference type="Gene3D" id="3.40.50.11460">
    <property type="match status" value="1"/>
</dbReference>
<proteinExistence type="predicted"/>
<dbReference type="InterPro" id="IPR013154">
    <property type="entry name" value="ADH-like_N"/>
</dbReference>
<dbReference type="InterPro" id="IPR036291">
    <property type="entry name" value="NAD(P)-bd_dom_sf"/>
</dbReference>
<dbReference type="InterPro" id="IPR057326">
    <property type="entry name" value="KR_dom"/>
</dbReference>
<evidence type="ECO:0000256" key="7">
    <source>
        <dbReference type="ARBA" id="ARBA00023315"/>
    </source>
</evidence>
<evidence type="ECO:0000256" key="4">
    <source>
        <dbReference type="ARBA" id="ARBA00022679"/>
    </source>
</evidence>
<feature type="domain" description="Ketosynthase family 3 (KS3)" evidence="11">
    <location>
        <begin position="2394"/>
        <end position="2818"/>
    </location>
</feature>
<dbReference type="PROSITE" id="PS50075">
    <property type="entry name" value="CARRIER"/>
    <property type="match status" value="4"/>
</dbReference>
<evidence type="ECO:0000256" key="9">
    <source>
        <dbReference type="SAM" id="MobiDB-lite"/>
    </source>
</evidence>
<keyword evidence="7" id="KW-0012">Acyltransferase</keyword>
<dbReference type="InterPro" id="IPR041618">
    <property type="entry name" value="PKS_DE"/>
</dbReference>
<dbReference type="Gene3D" id="6.10.140.1830">
    <property type="match status" value="1"/>
</dbReference>
<dbReference type="FunFam" id="3.40.366.10:FF:000002">
    <property type="entry name" value="Probable polyketide synthase 2"/>
    <property type="match status" value="3"/>
</dbReference>
<feature type="active site" description="Proton donor; for dehydratase activity" evidence="8">
    <location>
        <position position="5003"/>
    </location>
</feature>
<feature type="domain" description="Ketosynthase family 3 (KS3)" evidence="11">
    <location>
        <begin position="3923"/>
        <end position="4339"/>
    </location>
</feature>
<dbReference type="SMART" id="SM00825">
    <property type="entry name" value="PKS_KS"/>
    <property type="match status" value="4"/>
</dbReference>
<dbReference type="SMART" id="SM00826">
    <property type="entry name" value="PKS_DH"/>
    <property type="match status" value="1"/>
</dbReference>
<dbReference type="SMART" id="SM00827">
    <property type="entry name" value="PKS_AT"/>
    <property type="match status" value="4"/>
</dbReference>
<feature type="domain" description="Carrier" evidence="10">
    <location>
        <begin position="2297"/>
        <end position="2372"/>
    </location>
</feature>
<protein>
    <submittedName>
        <fullName evidence="13">Acyl transferase domain-containing protein/D-arabinose 1-dehydrogenase-like Zn-dependent alcohol dehydrogenase</fullName>
    </submittedName>
</protein>
<dbReference type="SMART" id="SM00822">
    <property type="entry name" value="PKS_KR"/>
    <property type="match status" value="3"/>
</dbReference>
<dbReference type="Pfam" id="PF16197">
    <property type="entry name" value="KAsynt_C_assoc"/>
    <property type="match status" value="4"/>
</dbReference>
<dbReference type="InterPro" id="IPR016039">
    <property type="entry name" value="Thiolase-like"/>
</dbReference>
<dbReference type="InterPro" id="IPR049900">
    <property type="entry name" value="PKS_mFAS_DH"/>
</dbReference>
<evidence type="ECO:0000313" key="13">
    <source>
        <dbReference type="EMBL" id="MBB4712587.1"/>
    </source>
</evidence>
<dbReference type="InterPro" id="IPR001227">
    <property type="entry name" value="Ac_transferase_dom_sf"/>
</dbReference>
<dbReference type="Gene3D" id="3.40.47.10">
    <property type="match status" value="4"/>
</dbReference>
<dbReference type="CDD" id="cd08956">
    <property type="entry name" value="KR_3_FAS_SDR_x"/>
    <property type="match status" value="1"/>
</dbReference>
<dbReference type="GO" id="GO:0008270">
    <property type="term" value="F:zinc ion binding"/>
    <property type="evidence" value="ECO:0007669"/>
    <property type="project" value="InterPro"/>
</dbReference>
<evidence type="ECO:0000259" key="11">
    <source>
        <dbReference type="PROSITE" id="PS52004"/>
    </source>
</evidence>
<dbReference type="InterPro" id="IPR014043">
    <property type="entry name" value="Acyl_transferase_dom"/>
</dbReference>
<feature type="domain" description="Carrier" evidence="10">
    <location>
        <begin position="5903"/>
        <end position="5978"/>
    </location>
</feature>
<dbReference type="InterPro" id="IPR032821">
    <property type="entry name" value="PKS_assoc"/>
</dbReference>
<dbReference type="FunFam" id="1.10.1200.10:FF:000007">
    <property type="entry name" value="Probable polyketide synthase pks17"/>
    <property type="match status" value="2"/>
</dbReference>
<gene>
    <name evidence="13" type="ORF">BJ965_002469</name>
</gene>
<dbReference type="GO" id="GO:0006633">
    <property type="term" value="P:fatty acid biosynthetic process"/>
    <property type="evidence" value="ECO:0007669"/>
    <property type="project" value="InterPro"/>
</dbReference>
<dbReference type="SMART" id="SM01294">
    <property type="entry name" value="PKS_PP_betabranch"/>
    <property type="match status" value="2"/>
</dbReference>
<dbReference type="SMART" id="SM00823">
    <property type="entry name" value="PKS_PP"/>
    <property type="match status" value="4"/>
</dbReference>
<dbReference type="GO" id="GO:0016491">
    <property type="term" value="F:oxidoreductase activity"/>
    <property type="evidence" value="ECO:0007669"/>
    <property type="project" value="InterPro"/>
</dbReference>
<dbReference type="FunFam" id="3.40.50.720:FF:000209">
    <property type="entry name" value="Polyketide synthase Pks12"/>
    <property type="match status" value="1"/>
</dbReference>
<dbReference type="InterPro" id="IPR036736">
    <property type="entry name" value="ACP-like_sf"/>
</dbReference>
<keyword evidence="6" id="KW-0511">Multifunctional enzyme</keyword>
<dbReference type="InterPro" id="IPR049551">
    <property type="entry name" value="PKS_DH_C"/>
</dbReference>
<dbReference type="SUPFAM" id="SSF52151">
    <property type="entry name" value="FabD/lysophospholipase-like"/>
    <property type="match status" value="4"/>
</dbReference>
<feature type="region of interest" description="N-terminal hotdog fold" evidence="8">
    <location>
        <begin position="4805"/>
        <end position="4930"/>
    </location>
</feature>
<dbReference type="SMART" id="SM00829">
    <property type="entry name" value="PKS_ER"/>
    <property type="match status" value="1"/>
</dbReference>
<dbReference type="InterPro" id="IPR006162">
    <property type="entry name" value="Ppantetheine_attach_site"/>
</dbReference>
<evidence type="ECO:0000256" key="2">
    <source>
        <dbReference type="ARBA" id="ARBA00022450"/>
    </source>
</evidence>
<reference evidence="13 14" key="1">
    <citation type="submission" date="2020-08" db="EMBL/GenBank/DDBJ databases">
        <title>Sequencing the genomes of 1000 actinobacteria strains.</title>
        <authorList>
            <person name="Klenk H.-P."/>
        </authorList>
    </citation>
    <scope>NUCLEOTIDE SEQUENCE [LARGE SCALE GENOMIC DNA]</scope>
    <source>
        <strain evidence="13 14">DSM 40483</strain>
    </source>
</reference>
<dbReference type="PROSITE" id="PS52019">
    <property type="entry name" value="PKS_MFAS_DH"/>
    <property type="match status" value="1"/>
</dbReference>
<dbReference type="GO" id="GO:0033068">
    <property type="term" value="P:macrolide biosynthetic process"/>
    <property type="evidence" value="ECO:0007669"/>
    <property type="project" value="UniProtKB-ARBA"/>
</dbReference>
<feature type="compositionally biased region" description="Basic and acidic residues" evidence="9">
    <location>
        <begin position="815"/>
        <end position="831"/>
    </location>
</feature>
<dbReference type="Pfam" id="PF08659">
    <property type="entry name" value="KR"/>
    <property type="match status" value="3"/>
</dbReference>
<sequence>MDPQQRLMLELCWEALEDAGVLPARLDGGNAGVFVGTIADDYAALSRASGADATTPETTTGLNRGMIANRVSYTLGLHGPSFTVDSGQSSSLVAVHLAAESLRRGECSVALAGGVNLILAEDSTAAVERFGALSPDGRCYTFDARANGYVRGEGGGVVVLKPLADAVADGDDILCVLAGSAVNNDGGGEGLTVPDREGQQAVLSTAYEQAGISPDTVGYLELHGTGTPAGDPVEAAAVGAVLGAGRSAERPLLVGSVKTNIGHLEGAAGIAGLLKAVLAVRHREIPASLNHATPNPAIPLEELGIRVVTALEPWPREAGPLTVGVSSFGMGGTNCHVVLTEWDGVAPDAGPGVRPTGAPVPLLVTGRDEQALRDQAHHLRRHLDEHGPLRVKDVAHTLATGRTAFDHRAVLLAHEPRDMADGLARLADGAPGPDVVRGTVTGGLLAVLFTGQGSQRPGMTAGLYRSSPEYAAALDEVCAHLDPQLPVPLREVLFAAEGSEQAALLDRTEFTQPALFAVEVALFRLAEQCGLTPGLLLGHSVGELAAAHVAGVLSLADACRLVAARGRLMQAQPTTGAMVSVQATEEELAPFLGESVASAALNGPASTVLAGDEDAVLAVAAHWAAQGRKTKRLRVSHAFHSPHMDGMLAEFRRIAGELTFAAPRIPIVSNETGALLTEAEARSPEYWVRHARATVRFLDGVRLLEEQGATTLLELGPDGTLSSLARDCLLGAEAVAVPLLRGRDREEPEAVVAALAALQVRGVPMHWEELATEAGARRVPLPTYAFQRRRHWLPDTAAPASSSAPRRGPGGHQPRRADEPTPQRAPRGDRTTLETVRAAAALVLGHDSPDDIAAHAPFKELGFSSLMLSELGERLTEATGRRVPTTLLFDHPTPDALARRLSSDGADRPAALPSVPPAAHTDDPVVIVGMACRLPGGVRSPEEFWQFVSADGDAISPLPADRGWTLSRDFPGEGGFLADAAGFDAAFFGISPREALAMDPQQRLLLETSWEALERAGVDALSLRGSRTGVFVGASPSEYGPRLHEPSEADGHVLTGTAPSVLSGRIAYVLGLEGPALTVDTACSSSLVALHLAAQALRNGECDLALAGGVTVMATAGMFAEFARQGGLAPDGRCKAFADGADGTGWGEGVGLLAVQRLSDAVRDGRPVLAVVRGSAVNSDGASNGLTAPNGPSQQRVIRQALASAGLSPADVDVVEAHGTGTSLGDPIEAQALLATYGQDRADGRPLYLGSVKSNIGHTQAAAGVAGVIKSVLALRHGTLPKTLHVDAPSREVDWSAGAVELLTEAREWPETGRPRRAGVSAFGISGTNAHVILEEVPEQTRVDDRAERPAGVVPWVVSGRGEDALRAQAARLLDRVAGDPGLDPLDVGWSLAGTRAALEHRVVVSGADRDELLAGLRAVAEGVSAAGVVRGVAGDGGTALLFTGQGAQRLGMGRELYEAFPVFAAAFDEVCAHVDAGRERPLKEVVYGGDPALLEGTGWAQPALFAVEVALYRLLEAWGVRPDVLLGHSIGELAAAHVAGVWSLEDACRVVVARGRLMQALPAGGAMVAVEAAEDELPELPGGVSVAAVNGPRSLVLSGDEEPVLELAARLAGEGRRTKRLSVSHAFHSARMEPMLAEFAEVLASVEFRPAALPVISNLTGQPAGAELTTPEYWVRQVREAVRFADCVTTAHGQGIRRYLELGPDGVLTSLTHDTLAEQGLDAEVVAVPALRGDQPEPHALLTALGRLHATGLDVDWEAFFAPYGARTAELPTYAFQHRRYWMEPVTPSSAPVDPVRYHAEWEIVPDGATPSLGGAWAVVVPAGDDHDTTVLPEVTAALREHGARPVVVETDPAGADREEIADALRAALGEEEVRGVMSLLALDSGPAATAVLLQALTGLGGSGRLWSLTRGAVSVGRTDALTAPAQAQVWGMGRVAALEHPERWGGLLDLPDVLDERARTRLAAVLAGGTGEDQVAVRAAGMYARRLHRAAPRTPLTSDAGTTSEPGAGDRGRRPHGTVLVTGGTGALGAHIADWLAGSGTRHVLLTSRRGPDAEGTAELTARLRELGTEVTVAACDVADREALADLIAALPADRPLTGVVHAAGVLDDGVLDSLTPDRFAAVAGPKVTGARHLHELTRDLDLSLFVMFSSFAGTVGLAGQGNYAAANAYLDALAVHRAQLGLPATAVAWGSWSGAGMAGDSRVARDRLARTGLVPLDPAAALAALDRVIADGETAVTVADVDWERFAAGFAPGRPHPLLTRIPEAVRARPQETGPGSARPADRLAGLAGDELRQALDDMVGAEAAAVLGLPATDRAPADRTFKSLGFDSLIGVEFRNRLAAALGTRLPPSLIFDHPTPGRLVEHLAAGLENTGDRPGAADARPAARARTHDDPVVIVSAACRFPGGVRTPEDLWQLVLDGGDAIGPFPVDRGWDLDGLYDPDPSTPGTSYVREGGFLTGVADFDAAFFGISPREALAMDPQQRLLLETSWEALERAGIVPASLAGSRTGVFVGSNGQDYATLPHSSEVEGHVLTGTASSVLSGRIAYTLGLEGPALTVDTACSSALVALHLAVQALTSGECDLALAAGVTVMSGPDIFVEFSRQRGLSADGRCKAFGPDADGTGWAEGVGTVVLERLSDARRLGHEVLGVVRGTAVNQDGASNGLSAPNGPAQQRVIRQALAEAACTPSDVDAVEAHGTGTRLGDPIEAQALLATYGQDRPAGRPLYLGSVKSNIGHTQAAAGLAGVLKTLFALRHGQLPRTLHAPRPTPEVDWSEGAVALLTETRPWPAVDRPRRAGVSAFGVSGTNAHVILEQAPPPAAPDPAPAVRMPALDGPVQPWVLSAASGQALAELADRLREATPAAAPADVAQSLVSTRTIWAERAVLLADGPEEYTSALAALAGGEGDPRVVRGTADTRGRVVFVFPGQGAQWAGMAARLWESSPEFARWMDRCDKVLADLTDWSLADVIHQADGAPGLDRVDVLQPASWAVSVSLAALWRSCGVEPAGVVGHSQGEIAAACVAGALTLEDGAALVTLRSRLIREELSGHGGMVSVALSPADTEDRIARWEGRISLAAHNSRRSTVVAGEPEALAELLDACEADGVRARRIPVDYASHSPHVERIERQLTERAAGIVPRSAEIPFHSTTAGTRIDTAGLDAGYWYRNLRRPVLFGPVTEELLAQGHDVFLEMSPHPVLVPAVQDSADALTATAVAVGSLRRDDGGPERFLLSLAEAFVRGAPVDWAAVLGGTGTVTRPVELPTYPFQRTRFWPEPVPPATAPGGEDDAPLWQAVERGDLDAVAAELALQDGEALRDLVPALSGWRRRRKDSETLDTWRYRVTWAPVPPSAPAAPAGDWLLVTDDPDAAVTRWVSAALGEGAATVVRPADVPARSRTPQDTAWTGVVSLLGLTDRPHPRHPALPTGVADTVALLTALREAGVEAPLWCLTSGAVGTGGSDQVTAPRQAQLWGLGRVAGLETPATWGGLVDLPAEPDERTAAQLRAVLAADGTEQEYALRPAGAYVRRLVRAPLAGAAAPRSWRPRHDGTVVVTGGTGALGARVARWLAHAGAGHLLLTSRRGPAADGAAELADELRALGTEVTVAACDVADRAQLAEALAAVPEAFPVSAVIHTAGVSRDAPLTGTTLAELADVVAAKAVGARNLDELLAGHDLDAFVLFSSGAAIWGSAGQGGYAAANAYADALAADRRRRGLVATSVAWGSWAGGGMVDDDLARELIRRGVRSMDPERAIAALQQALDHDETALTVTDMDWARFAQTFTAARPRPLIDGIPEAAPAAPAEPAADVPALAARLADLPDGERDRELLDLVKTAAALALGHSGTESITPSKPFKELGFDSLTAVDLRNRLMAATGLRLPATLVFDHPTPRAAAESLRTLLFGSGTPAQTATPAPTAPAQPAAEDPVVVVAMACRYPGGTTTPEKFWDLVAAGDDGIGGFPTDRGWEVAPDAAFSRTGGFLADAVGFDAAFFGISPREALAMDPQQRLLLETSWEALERAGVDALSLRGSRTGVFVGAGSHDYSTLVTSLEGGQDYALTGAVGSVLSGRIAYVLGLEGPALTVDTACSSSLVALHLAAQALRNGECDLALAGGVAVMATPDAFDAFARQGGLAPDGRCKAFADGADGTGWGEGVGVLVLSRLSEARRHGRTVLAVVRGSAVNSDGASNGLTAPNGPSQQRVIRQALASAGLSPADVDVVEAHGTGTSLGDPIEAQALLATYGQDRADGRPLYLGSVKSNIGHTQAAAGVAGVIKSVLALRHGTLPKTLHVDAPSREVDWSAGAVELLTEAREWPETGRPRRAGVSAFGISGTNAHVILEEVPEQTRVDDRAERPAGVVPWVVSGRGEDALRAQAARLLDRVAGDPGLDPLDVGWSLAGTRAALEHRVVVSGADRDELLAGLRAVAEGVSAAGVVRGVAGDGGTALLFTGQGAQRLGMGRELYEAFPVFAAAFDEVCGQLDVLLERPLKEVVFGGDEAVLRRTEWAQPALFALEVALFRLVCSWGVRADVLVGHSIGELAAAHVAGVWSLEDACRVVVARGRLMQALPSGGAMVAVEAAEDELGVLPGGVSVAAVNGPRSLVLSGDEEPVLEVAARLAGEGRRTKRLSVSHAFHSARMEPMLAEFERVLASVEFRAARVPVVSNLTGEVAGAELTTPGYWVRQVREAVRFADCVGTALGRGVETFLELGPSGPLTAMVEEVLDQAGAGAVCVPALHPERPEDAALLHALATVFTTGATVDWTAPLAGTGARTVELPTYAFQHKRYWPQPAGVAARDLSAAGLAEAGHPLLTAWLPSPAGEEVLCTGRVSLATHPWLGDHTVLGTVLVPGTAFVDLACWAGDRIGCGALRELTLATPLTLAEDAAVRLRLVLGAPDDTGCRSVAVYSQPDGEDETTDWTRHAEGLLAPSGDASVLPPTDLEAWPVTGAEPIPLDGFYDELADAGFTYGPVFRGLRAAWRRDGEVFAEVSLPAGETGGFGVHPALLDAALHALGPAAQATDEPGSARLPFSWRDIRVHAVGADLLRVRLVRTEDGTVTLHGADAAGRPVVTVGSLVLRPLSPERLRAAAPASGDALFSTRWVPLDGADGTVGPPADCVLLGDPLDGAWRHHPHLDAFAEALADGKEEPGTVLARCPNDAADGGDPAEAARRCAQWALDLLQRWLDDDRLTDCHLVIGTLHAVTTGAEDEAATGTADLVGLAQSTVLGLVRSAQTENPGRITLADFDGTAPDPAHLALAVRQAEPEVAVRSGTLYARRLTRPDTGRALAVPPGPGPWRLDSTGRGTLDNLALVPHPEAGHPLAEGMVRIAVRAAGMNFRDVLIALDMYPGRADLGTECAGVVIETGPGVSELAPGDRVMGMVAGAFAPTAVADRRYLTRIPDGWSYETAAATPVAFLTAYYGLIDLARLGAGESVLVHAAAGGVGMAAVQLARHLGAEVYGTASEPKWGTLLDGGLDRAHIASSRTTAFADTVLAATGDAGVDVVLNSLAGEFADASLRTLARGGRFIEMGKTDLRDPERIAAEHPGVRYRSFDLGEAGADRIAEILAHLAELFASGVLTPLPVTVWDIRDAPAAFRALSQATLTGKAVLTVPATSFEAGETVLITGGTGTLGTLLARHLVTEHGLRHVTLAGRRGDDTEEIRQLRDEVAGAGARIDVVACDAGDEDALRHVLDTLTAERRLAGVVHAAGVTDDGVVSALDHGRLSAVLHPKVHGAWNLHRLTAHLRPRMFVLFSSASATLGAAGQGNYAAANAFLDALAEHRHTLGLPATSLAWGLWEQASGMTGRLQDRDRQRMSRSGIAPLSSAHGLELFDIARLTGLAALTPARLDLAGLRARYAHEPVPAVLRELVRIRPSAAPDATTPAAAPSGPTTLAERLAGLSAAEQQRHVLDLVRRHTAAVLGHGSADEIDPDQAFKSLGFDSLTAVELRNHLRTATSLAVPATLVFDHPTPAVLAAHLLELAAPPEQDPALRVMGELDRLEAGVEAMASGDPGHHEEVVTRLRRILRHLETSPAAADAGAEESSLETASAAEVLAFIDSEFGDLA</sequence>
<dbReference type="EMBL" id="JACHMS010000001">
    <property type="protein sequence ID" value="MBB4712587.1"/>
    <property type="molecule type" value="Genomic_DNA"/>
</dbReference>